<dbReference type="PANTHER" id="PTHR34475">
    <property type="match status" value="1"/>
</dbReference>
<sequence>MSELPNSSAVVPDAPAASFVSPGALLRQARQAQGLHVEVLAASLKVSVPKLQALEADNFAQFPDANFVRAFAGSVCRALKIDPAPILAAMPPGLQPRLAAHSEGINTRLRDERSRSLLTLLGGKWVTLAIVALLLGALVVLFLPQKLASEPEEEAAVPVPAAVPEENKAEAAVAPLPPPVSSPTPATVPLTPPSASVPVLGNAPLPAVLPPVPLETKPQQPSAAVLPAPAPSASLVAKPPQGLLVLSAKASSWIQVRDAKGTTVLQRTLGAGESVTVSHEPPLSVRVGRADVTDVYIRGERFELAAITRENTARFEVK</sequence>
<dbReference type="EMBL" id="FOGD01000002">
    <property type="protein sequence ID" value="SEQ73930.1"/>
    <property type="molecule type" value="Genomic_DNA"/>
</dbReference>
<evidence type="ECO:0000313" key="4">
    <source>
        <dbReference type="Proteomes" id="UP000199766"/>
    </source>
</evidence>
<dbReference type="PANTHER" id="PTHR34475:SF1">
    <property type="entry name" value="CYTOSKELETON PROTEIN RODZ"/>
    <property type="match status" value="1"/>
</dbReference>
<dbReference type="AlphaFoldDB" id="A0A1H9IH41"/>
<feature type="transmembrane region" description="Helical" evidence="1">
    <location>
        <begin position="117"/>
        <end position="143"/>
    </location>
</feature>
<dbReference type="STRING" id="180197.SAMN02982919_01122"/>
<reference evidence="3 4" key="1">
    <citation type="submission" date="2016-10" db="EMBL/GenBank/DDBJ databases">
        <authorList>
            <person name="de Groot N.N."/>
        </authorList>
    </citation>
    <scope>NUCLEOTIDE SEQUENCE [LARGE SCALE GENOMIC DNA]</scope>
    <source>
        <strain evidence="3 4">ATCC 35958</strain>
    </source>
</reference>
<evidence type="ECO:0000259" key="2">
    <source>
        <dbReference type="Pfam" id="PF13464"/>
    </source>
</evidence>
<keyword evidence="1" id="KW-0472">Membrane</keyword>
<dbReference type="Gene3D" id="1.10.260.40">
    <property type="entry name" value="lambda repressor-like DNA-binding domains"/>
    <property type="match status" value="1"/>
</dbReference>
<accession>A0A1H9IH41</accession>
<keyword evidence="1" id="KW-1133">Transmembrane helix</keyword>
<feature type="domain" description="Cytoskeleton protein RodZ-like C-terminal" evidence="2">
    <location>
        <begin position="245"/>
        <end position="316"/>
    </location>
</feature>
<dbReference type="InterPro" id="IPR050400">
    <property type="entry name" value="Bact_Cytoskel_RodZ"/>
</dbReference>
<dbReference type="RefSeq" id="WP_091454116.1">
    <property type="nucleotide sequence ID" value="NZ_FOGD01000002.1"/>
</dbReference>
<dbReference type="InterPro" id="IPR025194">
    <property type="entry name" value="RodZ-like_C"/>
</dbReference>
<gene>
    <name evidence="3" type="ORF">SAMN02982919_01122</name>
</gene>
<dbReference type="Proteomes" id="UP000199766">
    <property type="component" value="Unassembled WGS sequence"/>
</dbReference>
<evidence type="ECO:0000256" key="1">
    <source>
        <dbReference type="SAM" id="Phobius"/>
    </source>
</evidence>
<dbReference type="InterPro" id="IPR010982">
    <property type="entry name" value="Lambda_DNA-bd_dom_sf"/>
</dbReference>
<dbReference type="GO" id="GO:0003677">
    <property type="term" value="F:DNA binding"/>
    <property type="evidence" value="ECO:0007669"/>
    <property type="project" value="InterPro"/>
</dbReference>
<keyword evidence="1" id="KW-0812">Transmembrane</keyword>
<dbReference type="Pfam" id="PF13413">
    <property type="entry name" value="HTH_25"/>
    <property type="match status" value="1"/>
</dbReference>
<evidence type="ECO:0000313" key="3">
    <source>
        <dbReference type="EMBL" id="SEQ73930.1"/>
    </source>
</evidence>
<keyword evidence="4" id="KW-1185">Reference proteome</keyword>
<organism evidence="3 4">
    <name type="scientific">Giesbergeria anulus</name>
    <dbReference type="NCBI Taxonomy" id="180197"/>
    <lineage>
        <taxon>Bacteria</taxon>
        <taxon>Pseudomonadati</taxon>
        <taxon>Pseudomonadota</taxon>
        <taxon>Betaproteobacteria</taxon>
        <taxon>Burkholderiales</taxon>
        <taxon>Comamonadaceae</taxon>
        <taxon>Giesbergeria</taxon>
    </lineage>
</organism>
<proteinExistence type="predicted"/>
<name>A0A1H9IH41_9BURK</name>
<dbReference type="OrthoDB" id="5293433at2"/>
<protein>
    <submittedName>
        <fullName evidence="3">Cytoskeleton protein RodZ</fullName>
    </submittedName>
</protein>
<dbReference type="Pfam" id="PF13464">
    <property type="entry name" value="RodZ_C"/>
    <property type="match status" value="1"/>
</dbReference>